<evidence type="ECO:0000313" key="3">
    <source>
        <dbReference type="EMBL" id="WXK50644.1"/>
    </source>
</evidence>
<dbReference type="InterPro" id="IPR030392">
    <property type="entry name" value="S74_ICA"/>
</dbReference>
<name>A0ABZ2Q8K2_9FLAO</name>
<evidence type="ECO:0000259" key="2">
    <source>
        <dbReference type="PROSITE" id="PS51688"/>
    </source>
</evidence>
<gene>
    <name evidence="3" type="ORF">V6624_03190</name>
</gene>
<dbReference type="RefSeq" id="WP_338840825.1">
    <property type="nucleotide sequence ID" value="NZ_CP147988.1"/>
</dbReference>
<evidence type="ECO:0000313" key="4">
    <source>
        <dbReference type="Proteomes" id="UP001447857"/>
    </source>
</evidence>
<organism evidence="3 4">
    <name type="scientific">Flavobacterium ginsenosidimutans</name>
    <dbReference type="NCBI Taxonomy" id="687844"/>
    <lineage>
        <taxon>Bacteria</taxon>
        <taxon>Pseudomonadati</taxon>
        <taxon>Bacteroidota</taxon>
        <taxon>Flavobacteriia</taxon>
        <taxon>Flavobacteriales</taxon>
        <taxon>Flavobacteriaceae</taxon>
        <taxon>Flavobacterium</taxon>
    </lineage>
</organism>
<sequence>MKKIACLLFLIQSGLMMAQTETFVTVNGKKVKMNPKSLNTANNGVTAVNDTIQFGGDLIKPTTLTTTSVNTLKIAGLQTGATTDYLLTTDANGVVKQIANTAWSIKGNKGTNPATDFIGTSDNKDLVFRINGYTSGLLGTNNTAFGYASMNPTKVTGAANTAMGRAALQKLTSGVNNVAFGDLALNANLDGYDNVAVGVSSMYNNVNGLANVAVGLKALYSNVDGFHNVGLGSNSLYSNKSGVRNTGIGLQTLYSLTSGDDNIAIGPNAISITKTSKENIGIGNSALSNVTGSYNTVNGHWASRFVQTGDLNTVMGYESGLYYGTFESNLMLTVKSMNSSVLLGANTRPLADNGTNEIVIGTNAIGRGSNTVMIGDSKITSIGGYTAWSNYSDSRLKKDIATSTYGLNFINKLRPVTYKMKTGTTDLQSGFIAQEVETAANSIGYKFSGIVKPQNDSDYYSLRYSEFVVPLVKAVQEQQKLIEDQQKLLGAKDAKILEIEKRLLLLEQKMK</sequence>
<feature type="chain" id="PRO_5046724494" evidence="1">
    <location>
        <begin position="19"/>
        <end position="511"/>
    </location>
</feature>
<dbReference type="Pfam" id="PF13884">
    <property type="entry name" value="Peptidase_S74"/>
    <property type="match status" value="1"/>
</dbReference>
<dbReference type="PROSITE" id="PS51688">
    <property type="entry name" value="ICA"/>
    <property type="match status" value="1"/>
</dbReference>
<reference evidence="3 4" key="1">
    <citation type="submission" date="2024-02" db="EMBL/GenBank/DDBJ databases">
        <title>complete genome of Flavobacterium ginsenosidimutans Str. YTB16.</title>
        <authorList>
            <person name="Wang Q."/>
        </authorList>
    </citation>
    <scope>NUCLEOTIDE SEQUENCE [LARGE SCALE GENOMIC DNA]</scope>
    <source>
        <strain evidence="3 4">YTB16</strain>
    </source>
</reference>
<keyword evidence="1" id="KW-0732">Signal</keyword>
<keyword evidence="4" id="KW-1185">Reference proteome</keyword>
<dbReference type="Proteomes" id="UP001447857">
    <property type="component" value="Chromosome"/>
</dbReference>
<accession>A0ABZ2Q8K2</accession>
<dbReference type="EMBL" id="CP147988">
    <property type="protein sequence ID" value="WXK50644.1"/>
    <property type="molecule type" value="Genomic_DNA"/>
</dbReference>
<protein>
    <submittedName>
        <fullName evidence="3">Tail fiber domain-containing protein</fullName>
    </submittedName>
</protein>
<evidence type="ECO:0000256" key="1">
    <source>
        <dbReference type="SAM" id="SignalP"/>
    </source>
</evidence>
<proteinExistence type="predicted"/>
<feature type="domain" description="Peptidase S74" evidence="2">
    <location>
        <begin position="392"/>
        <end position="489"/>
    </location>
</feature>
<feature type="signal peptide" evidence="1">
    <location>
        <begin position="1"/>
        <end position="18"/>
    </location>
</feature>